<evidence type="ECO:0000256" key="4">
    <source>
        <dbReference type="ARBA" id="ARBA00022840"/>
    </source>
</evidence>
<dbReference type="FunFam" id="3.40.50.300:FF:000538">
    <property type="entry name" value="ATPase family AAA domain-containing protein 1"/>
    <property type="match status" value="1"/>
</dbReference>
<feature type="compositionally biased region" description="Gly residues" evidence="7">
    <location>
        <begin position="496"/>
        <end position="508"/>
    </location>
</feature>
<evidence type="ECO:0000256" key="3">
    <source>
        <dbReference type="ARBA" id="ARBA00022787"/>
    </source>
</evidence>
<feature type="region of interest" description="Disordered" evidence="7">
    <location>
        <begin position="350"/>
        <end position="389"/>
    </location>
</feature>
<dbReference type="Gene3D" id="3.40.50.300">
    <property type="entry name" value="P-loop containing nucleotide triphosphate hydrolases"/>
    <property type="match status" value="1"/>
</dbReference>
<protein>
    <recommendedName>
        <fullName evidence="9">AAA+ ATPase domain-containing protein</fullName>
    </recommendedName>
</protein>
<dbReference type="Proteomes" id="UP000660262">
    <property type="component" value="Unassembled WGS sequence"/>
</dbReference>
<keyword evidence="4 6" id="KW-0067">ATP-binding</keyword>
<keyword evidence="8" id="KW-1133">Transmembrane helix</keyword>
<dbReference type="PANTHER" id="PTHR45644:SF3">
    <property type="entry name" value="FI08533P-RELATED"/>
    <property type="match status" value="1"/>
</dbReference>
<evidence type="ECO:0000256" key="5">
    <source>
        <dbReference type="ARBA" id="ARBA00023128"/>
    </source>
</evidence>
<dbReference type="PROSITE" id="PS00674">
    <property type="entry name" value="AAA"/>
    <property type="match status" value="1"/>
</dbReference>
<comment type="caution">
    <text evidence="10">The sequence shown here is derived from an EMBL/GenBank/DDBJ whole genome shotgun (WGS) entry which is preliminary data.</text>
</comment>
<accession>A0A830HBC8</accession>
<dbReference type="GO" id="GO:0005741">
    <property type="term" value="C:mitochondrial outer membrane"/>
    <property type="evidence" value="ECO:0007669"/>
    <property type="project" value="UniProtKB-SubCell"/>
</dbReference>
<dbReference type="InterPro" id="IPR041569">
    <property type="entry name" value="AAA_lid_3"/>
</dbReference>
<evidence type="ECO:0000256" key="6">
    <source>
        <dbReference type="RuleBase" id="RU003651"/>
    </source>
</evidence>
<keyword evidence="8" id="KW-0812">Transmembrane</keyword>
<dbReference type="InterPro" id="IPR003960">
    <property type="entry name" value="ATPase_AAA_CS"/>
</dbReference>
<evidence type="ECO:0000313" key="11">
    <source>
        <dbReference type="Proteomes" id="UP000660262"/>
    </source>
</evidence>
<dbReference type="GO" id="GO:0016887">
    <property type="term" value="F:ATP hydrolysis activity"/>
    <property type="evidence" value="ECO:0007669"/>
    <property type="project" value="InterPro"/>
</dbReference>
<dbReference type="InterPro" id="IPR003593">
    <property type="entry name" value="AAA+_ATPase"/>
</dbReference>
<keyword evidence="11" id="KW-1185">Reference proteome</keyword>
<dbReference type="OrthoDB" id="10254455at2759"/>
<dbReference type="InterPro" id="IPR051701">
    <property type="entry name" value="Mito_OM_Translocase_MSP1"/>
</dbReference>
<dbReference type="InterPro" id="IPR003959">
    <property type="entry name" value="ATPase_AAA_core"/>
</dbReference>
<feature type="domain" description="AAA+ ATPase" evidence="9">
    <location>
        <begin position="135"/>
        <end position="271"/>
    </location>
</feature>
<keyword evidence="8" id="KW-0472">Membrane</keyword>
<evidence type="ECO:0000256" key="2">
    <source>
        <dbReference type="ARBA" id="ARBA00022741"/>
    </source>
</evidence>
<dbReference type="PANTHER" id="PTHR45644">
    <property type="entry name" value="AAA ATPASE, PUTATIVE (AFU_ORTHOLOGUE AFUA_2G12920)-RELATED-RELATED"/>
    <property type="match status" value="1"/>
</dbReference>
<evidence type="ECO:0000313" key="10">
    <source>
        <dbReference type="EMBL" id="GHP02901.1"/>
    </source>
</evidence>
<dbReference type="Gene3D" id="1.10.8.60">
    <property type="match status" value="1"/>
</dbReference>
<reference evidence="10" key="1">
    <citation type="submission" date="2020-10" db="EMBL/GenBank/DDBJ databases">
        <title>Unveiling of a novel bifunctional photoreceptor, Dualchrome1, isolated from a cosmopolitan green alga.</title>
        <authorList>
            <person name="Suzuki S."/>
            <person name="Kawachi M."/>
        </authorList>
    </citation>
    <scope>NUCLEOTIDE SEQUENCE</scope>
    <source>
        <strain evidence="10">NIES 2893</strain>
    </source>
</reference>
<feature type="compositionally biased region" description="Low complexity" evidence="7">
    <location>
        <begin position="358"/>
        <end position="381"/>
    </location>
</feature>
<dbReference type="AlphaFoldDB" id="A0A830HBC8"/>
<name>A0A830HBC8_9CHLO</name>
<dbReference type="EMBL" id="BNJQ01000004">
    <property type="protein sequence ID" value="GHP02901.1"/>
    <property type="molecule type" value="Genomic_DNA"/>
</dbReference>
<keyword evidence="3" id="KW-1000">Mitochondrion outer membrane</keyword>
<dbReference type="SMART" id="SM00382">
    <property type="entry name" value="AAA"/>
    <property type="match status" value="1"/>
</dbReference>
<dbReference type="SUPFAM" id="SSF52540">
    <property type="entry name" value="P-loop containing nucleoside triphosphate hydrolases"/>
    <property type="match status" value="1"/>
</dbReference>
<evidence type="ECO:0000259" key="9">
    <source>
        <dbReference type="SMART" id="SM00382"/>
    </source>
</evidence>
<evidence type="ECO:0000256" key="7">
    <source>
        <dbReference type="SAM" id="MobiDB-lite"/>
    </source>
</evidence>
<dbReference type="InterPro" id="IPR027417">
    <property type="entry name" value="P-loop_NTPase"/>
</dbReference>
<keyword evidence="5" id="KW-0496">Mitochondrion</keyword>
<feature type="transmembrane region" description="Helical" evidence="8">
    <location>
        <begin position="31"/>
        <end position="49"/>
    </location>
</feature>
<proteinExistence type="inferred from homology"/>
<sequence length="514" mass="55695">MADKGNPLARALNMSPESMKQIKNSKFLQDLVFLGVTSLFTMWSMVFMLKRLDPSRQRSKQQIARKKEIQQRLGRAIDTDQYEDVIACDVVNPHQIKVTFDKIGGLGSIKEALYENIILPLTRPDLFSRSSLLSPVKGCLLYGPPGTGKTMLAKAIAKESGAFFINVKISQLQSKWFGDAQKLVTAVFTLAWKLQPCIIFIDEIDAFLGTRKSQEHEAVTTMKTEFLSLWDGFSTDEMAQVTVLAATNRPYEVDEAVLRRLPKQFEVGLPDIEQRKSILGVLLRKERVESKLKPPNGPGIHEVAALAEGYSGSDLQELCKAAAFQPLRELLRDEKSRVTIETGSFSRLLKTKDDGKKGASAGKTSGGARTPTSSSSGKSTPDVVPTPRALRTKDFVDVLREQRPSTEAAFAYENRVAMQRSMTTGSMPTGAMGAAAQQNAAAMAAMAGSGNSAEEAAFQILIQQLAKRFAPGGDLHGALEAASPPVSPYRPRPGGDNKGGSGSKGSGPGADNLD</sequence>
<comment type="similarity">
    <text evidence="6">Belongs to the AAA ATPase family.</text>
</comment>
<organism evidence="10 11">
    <name type="scientific">Pycnococcus provasolii</name>
    <dbReference type="NCBI Taxonomy" id="41880"/>
    <lineage>
        <taxon>Eukaryota</taxon>
        <taxon>Viridiplantae</taxon>
        <taxon>Chlorophyta</taxon>
        <taxon>Pseudoscourfieldiophyceae</taxon>
        <taxon>Pseudoscourfieldiales</taxon>
        <taxon>Pycnococcaceae</taxon>
        <taxon>Pycnococcus</taxon>
    </lineage>
</organism>
<dbReference type="Pfam" id="PF00004">
    <property type="entry name" value="AAA"/>
    <property type="match status" value="1"/>
</dbReference>
<gene>
    <name evidence="10" type="ORF">PPROV_000165600</name>
</gene>
<dbReference type="GO" id="GO:0005524">
    <property type="term" value="F:ATP binding"/>
    <property type="evidence" value="ECO:0007669"/>
    <property type="project" value="UniProtKB-KW"/>
</dbReference>
<dbReference type="Pfam" id="PF17862">
    <property type="entry name" value="AAA_lid_3"/>
    <property type="match status" value="1"/>
</dbReference>
<comment type="subcellular location">
    <subcellularLocation>
        <location evidence="1">Mitochondrion outer membrane</location>
        <topology evidence="1">Single-pass membrane protein</topology>
    </subcellularLocation>
</comment>
<evidence type="ECO:0000256" key="1">
    <source>
        <dbReference type="ARBA" id="ARBA00004572"/>
    </source>
</evidence>
<evidence type="ECO:0000256" key="8">
    <source>
        <dbReference type="SAM" id="Phobius"/>
    </source>
</evidence>
<keyword evidence="2 6" id="KW-0547">Nucleotide-binding</keyword>
<feature type="region of interest" description="Disordered" evidence="7">
    <location>
        <begin position="474"/>
        <end position="514"/>
    </location>
</feature>